<dbReference type="InterPro" id="IPR046341">
    <property type="entry name" value="SET_dom_sf"/>
</dbReference>
<dbReference type="VEuPathDB" id="TriTrypDB:TM35_000014890"/>
<dbReference type="Pfam" id="PF00856">
    <property type="entry name" value="SET"/>
    <property type="match status" value="1"/>
</dbReference>
<protein>
    <recommendedName>
        <fullName evidence="2">SET domain-containing protein</fullName>
    </recommendedName>
</protein>
<reference evidence="3 4" key="1">
    <citation type="submission" date="2017-03" db="EMBL/GenBank/DDBJ databases">
        <title>An alternative strategy for trypanosome survival in the mammalian bloodstream revealed through genome and transcriptome analysis of the ubiquitous bovine parasite Trypanosoma (Megatrypanum) theileri.</title>
        <authorList>
            <person name="Kelly S."/>
            <person name="Ivens A."/>
            <person name="Mott A."/>
            <person name="O'Neill E."/>
            <person name="Emms D."/>
            <person name="Macleod O."/>
            <person name="Voorheis P."/>
            <person name="Matthews J."/>
            <person name="Matthews K."/>
            <person name="Carrington M."/>
        </authorList>
    </citation>
    <scope>NUCLEOTIDE SEQUENCE [LARGE SCALE GENOMIC DNA]</scope>
    <source>
        <strain evidence="3">Edinburgh</strain>
    </source>
</reference>
<feature type="domain" description="SET" evidence="2">
    <location>
        <begin position="42"/>
        <end position="307"/>
    </location>
</feature>
<comment type="caution">
    <text evidence="3">The sequence shown here is derived from an EMBL/GenBank/DDBJ whole genome shotgun (WGS) entry which is preliminary data.</text>
</comment>
<dbReference type="SUPFAM" id="SSF82199">
    <property type="entry name" value="SET domain"/>
    <property type="match status" value="1"/>
</dbReference>
<dbReference type="AlphaFoldDB" id="A0A1X0P9L0"/>
<dbReference type="PANTHER" id="PTHR12350:SF5">
    <property type="entry name" value="SET DOMAIN-CONTAINING PROTEIN"/>
    <property type="match status" value="1"/>
</dbReference>
<name>A0A1X0P9L0_9TRYP</name>
<dbReference type="RefSeq" id="XP_028887678.1">
    <property type="nucleotide sequence ID" value="XM_029021170.1"/>
</dbReference>
<accession>A0A1X0P9L0</accession>
<dbReference type="InterPro" id="IPR001214">
    <property type="entry name" value="SET_dom"/>
</dbReference>
<evidence type="ECO:0000259" key="2">
    <source>
        <dbReference type="PROSITE" id="PS50280"/>
    </source>
</evidence>
<gene>
    <name evidence="3" type="ORF">TM35_000014890</name>
</gene>
<dbReference type="PROSITE" id="PS50280">
    <property type="entry name" value="SET"/>
    <property type="match status" value="1"/>
</dbReference>
<dbReference type="Proteomes" id="UP000192257">
    <property type="component" value="Unassembled WGS sequence"/>
</dbReference>
<keyword evidence="1" id="KW-0175">Coiled coil</keyword>
<dbReference type="Gene3D" id="3.90.1410.10">
    <property type="entry name" value="set domain protein methyltransferase, domain 1"/>
    <property type="match status" value="1"/>
</dbReference>
<sequence>MLSPTKCWACIGKELYGAASTLPRDFYEACRNHFNITLHQDTFIGVRSSQVRGLFLSTKSKPIEANQPLITIPLSSIYTTSNIHTKPNTLPYITLDGVRNAIRDEEFKMMAPQLYLGLQFSAIISSLPDITHAQNAEEVMRISQILRGGAMPWARLIDDEDFNEQFIFGMYGMALDTWQRQSYDEMTTMFHRNITAIHEKTSPPFSIDTFRRITRLVLARVEHMPPINYYDGSIFLRRARRLMRRCMKRSDPVETSLVPMLDLVNHSNRPNSGIRVGPSAAANGKGAITIYSLARINPGQEICRHYNFAINRLNALFRYGFLPFDLISIVEHDAIDEYLVKNQHMFRGESEEVQMKRAKERQEIQRLEKIYQQARAGRMPNNSSGN</sequence>
<proteinExistence type="predicted"/>
<organism evidence="3 4">
    <name type="scientific">Trypanosoma theileri</name>
    <dbReference type="NCBI Taxonomy" id="67003"/>
    <lineage>
        <taxon>Eukaryota</taxon>
        <taxon>Discoba</taxon>
        <taxon>Euglenozoa</taxon>
        <taxon>Kinetoplastea</taxon>
        <taxon>Metakinetoplastina</taxon>
        <taxon>Trypanosomatida</taxon>
        <taxon>Trypanosomatidae</taxon>
        <taxon>Trypanosoma</taxon>
    </lineage>
</organism>
<feature type="coiled-coil region" evidence="1">
    <location>
        <begin position="350"/>
        <end position="377"/>
    </location>
</feature>
<evidence type="ECO:0000313" key="3">
    <source>
        <dbReference type="EMBL" id="ORC93612.1"/>
    </source>
</evidence>
<keyword evidence="4" id="KW-1185">Reference proteome</keyword>
<dbReference type="EMBL" id="NBCO01000001">
    <property type="protein sequence ID" value="ORC93612.1"/>
    <property type="molecule type" value="Genomic_DNA"/>
</dbReference>
<dbReference type="OrthoDB" id="441812at2759"/>
<evidence type="ECO:0000256" key="1">
    <source>
        <dbReference type="SAM" id="Coils"/>
    </source>
</evidence>
<dbReference type="PANTHER" id="PTHR12350">
    <property type="entry name" value="HISTONE-LYSINE N-METHYLTRANSFERASE-RELATED"/>
    <property type="match status" value="1"/>
</dbReference>
<dbReference type="InterPro" id="IPR053201">
    <property type="entry name" value="Flavunoidine_N-MTase"/>
</dbReference>
<evidence type="ECO:0000313" key="4">
    <source>
        <dbReference type="Proteomes" id="UP000192257"/>
    </source>
</evidence>
<dbReference type="GeneID" id="39980950"/>